<organism evidence="2 3">
    <name type="scientific">Photobacterium aquimaris</name>
    <dbReference type="NCBI Taxonomy" id="512643"/>
    <lineage>
        <taxon>Bacteria</taxon>
        <taxon>Pseudomonadati</taxon>
        <taxon>Pseudomonadota</taxon>
        <taxon>Gammaproteobacteria</taxon>
        <taxon>Vibrionales</taxon>
        <taxon>Vibrionaceae</taxon>
        <taxon>Photobacterium</taxon>
    </lineage>
</organism>
<accession>A0A1Y6L2C5</accession>
<evidence type="ECO:0000313" key="3">
    <source>
        <dbReference type="Proteomes" id="UP000196485"/>
    </source>
</evidence>
<evidence type="ECO:0008006" key="4">
    <source>
        <dbReference type="Google" id="ProtNLM"/>
    </source>
</evidence>
<protein>
    <recommendedName>
        <fullName evidence="4">Cytochrome oxidase</fullName>
    </recommendedName>
</protein>
<keyword evidence="3" id="KW-1185">Reference proteome</keyword>
<sequence length="177" mass="19838">MKKYQVLLVVAVVFIVPIIVAKLMLHQQWYQGGVTNRGQLLQPAITVAEFAIPQTWQLIYRLPTRCDERCQGALFNLRQVPQAAGADSNRLQSVVLVSRDNSATTSLLQGLEQRQIDTSLQQQLAQLEYGLATIYIADPHGNMLMAYPLVTGNQNILRQGKDVLRDLKRLLKVSKIG</sequence>
<feature type="transmembrane region" description="Helical" evidence="1">
    <location>
        <begin position="6"/>
        <end position="25"/>
    </location>
</feature>
<dbReference type="Proteomes" id="UP000196485">
    <property type="component" value="Unassembled WGS sequence"/>
</dbReference>
<evidence type="ECO:0000313" key="2">
    <source>
        <dbReference type="EMBL" id="SMY17555.1"/>
    </source>
</evidence>
<gene>
    <name evidence="2" type="ORF">PAQU9191_02867</name>
</gene>
<name>A0A1Y6L2C5_9GAMM</name>
<dbReference type="AlphaFoldDB" id="A0A1Y6L2C5"/>
<dbReference type="EMBL" id="FYAH01000006">
    <property type="protein sequence ID" value="SMY17555.1"/>
    <property type="molecule type" value="Genomic_DNA"/>
</dbReference>
<keyword evidence="1" id="KW-0812">Transmembrane</keyword>
<keyword evidence="1" id="KW-1133">Transmembrane helix</keyword>
<proteinExistence type="predicted"/>
<keyword evidence="1" id="KW-0472">Membrane</keyword>
<evidence type="ECO:0000256" key="1">
    <source>
        <dbReference type="SAM" id="Phobius"/>
    </source>
</evidence>
<reference evidence="3" key="1">
    <citation type="submission" date="2017-06" db="EMBL/GenBank/DDBJ databases">
        <authorList>
            <person name="Rodrigo-Torres L."/>
            <person name="Arahal R. D."/>
            <person name="Lucena T."/>
        </authorList>
    </citation>
    <scope>NUCLEOTIDE SEQUENCE [LARGE SCALE GENOMIC DNA]</scope>
    <source>
        <strain evidence="3">type strain: CECT 9192</strain>
    </source>
</reference>
<dbReference type="RefSeq" id="WP_087821408.1">
    <property type="nucleotide sequence ID" value="NZ_FYAH01000006.1"/>
</dbReference>